<protein>
    <submittedName>
        <fullName evidence="2">Uncharacterized protein</fullName>
    </submittedName>
</protein>
<feature type="region of interest" description="Disordered" evidence="1">
    <location>
        <begin position="94"/>
        <end position="127"/>
    </location>
</feature>
<evidence type="ECO:0000313" key="3">
    <source>
        <dbReference type="Proteomes" id="UP001597168"/>
    </source>
</evidence>
<gene>
    <name evidence="2" type="ORF">ACFQ3T_25790</name>
</gene>
<dbReference type="Proteomes" id="UP001597168">
    <property type="component" value="Unassembled WGS sequence"/>
</dbReference>
<sequence>MDEQNPWQTPAGERAQQVRLRVLAQGRGEVAEFAREVLAGRASIRDVVYSPVLSDAALEPVRSSVAAWDRMSNAERERLAAEAANHTEERIAALNALDVPAESTRRAPVVEDDDDPDDGRPLMSDAW</sequence>
<evidence type="ECO:0000256" key="1">
    <source>
        <dbReference type="SAM" id="MobiDB-lite"/>
    </source>
</evidence>
<dbReference type="RefSeq" id="WP_380726752.1">
    <property type="nucleotide sequence ID" value="NZ_JBHTLK010000167.1"/>
</dbReference>
<organism evidence="2 3">
    <name type="scientific">Saccharothrix hoggarensis</name>
    <dbReference type="NCBI Taxonomy" id="913853"/>
    <lineage>
        <taxon>Bacteria</taxon>
        <taxon>Bacillati</taxon>
        <taxon>Actinomycetota</taxon>
        <taxon>Actinomycetes</taxon>
        <taxon>Pseudonocardiales</taxon>
        <taxon>Pseudonocardiaceae</taxon>
        <taxon>Saccharothrix</taxon>
    </lineage>
</organism>
<keyword evidence="3" id="KW-1185">Reference proteome</keyword>
<proteinExistence type="predicted"/>
<dbReference type="EMBL" id="JBHTLK010000167">
    <property type="protein sequence ID" value="MFD1150560.1"/>
    <property type="molecule type" value="Genomic_DNA"/>
</dbReference>
<evidence type="ECO:0000313" key="2">
    <source>
        <dbReference type="EMBL" id="MFD1150560.1"/>
    </source>
</evidence>
<accession>A0ABW3R0W5</accession>
<comment type="caution">
    <text evidence="2">The sequence shown here is derived from an EMBL/GenBank/DDBJ whole genome shotgun (WGS) entry which is preliminary data.</text>
</comment>
<reference evidence="3" key="1">
    <citation type="journal article" date="2019" name="Int. J. Syst. Evol. Microbiol.">
        <title>The Global Catalogue of Microorganisms (GCM) 10K type strain sequencing project: providing services to taxonomists for standard genome sequencing and annotation.</title>
        <authorList>
            <consortium name="The Broad Institute Genomics Platform"/>
            <consortium name="The Broad Institute Genome Sequencing Center for Infectious Disease"/>
            <person name="Wu L."/>
            <person name="Ma J."/>
        </authorList>
    </citation>
    <scope>NUCLEOTIDE SEQUENCE [LARGE SCALE GENOMIC DNA]</scope>
    <source>
        <strain evidence="3">CCUG 60214</strain>
    </source>
</reference>
<name>A0ABW3R0W5_9PSEU</name>